<proteinExistence type="predicted"/>
<evidence type="ECO:0000313" key="3">
    <source>
        <dbReference type="Proteomes" id="UP001652621"/>
    </source>
</evidence>
<feature type="domain" description="Myb-like" evidence="2">
    <location>
        <begin position="451"/>
        <end position="499"/>
    </location>
</feature>
<feature type="region of interest" description="Disordered" evidence="1">
    <location>
        <begin position="221"/>
        <end position="274"/>
    </location>
</feature>
<dbReference type="SMART" id="SM00717">
    <property type="entry name" value="SANT"/>
    <property type="match status" value="1"/>
</dbReference>
<feature type="compositionally biased region" description="Basic and acidic residues" evidence="1">
    <location>
        <begin position="103"/>
        <end position="114"/>
    </location>
</feature>
<evidence type="ECO:0000313" key="4">
    <source>
        <dbReference type="RefSeq" id="XP_005192115.2"/>
    </source>
</evidence>
<evidence type="ECO:0000259" key="2">
    <source>
        <dbReference type="SMART" id="SM00717"/>
    </source>
</evidence>
<feature type="compositionally biased region" description="Polar residues" evidence="1">
    <location>
        <begin position="798"/>
        <end position="813"/>
    </location>
</feature>
<feature type="compositionally biased region" description="Basic and acidic residues" evidence="1">
    <location>
        <begin position="628"/>
        <end position="644"/>
    </location>
</feature>
<feature type="region of interest" description="Disordered" evidence="1">
    <location>
        <begin position="798"/>
        <end position="880"/>
    </location>
</feature>
<feature type="compositionally biased region" description="Polar residues" evidence="1">
    <location>
        <begin position="584"/>
        <end position="615"/>
    </location>
</feature>
<gene>
    <name evidence="4" type="primary">LOC101887477</name>
</gene>
<feature type="compositionally biased region" description="Basic residues" evidence="1">
    <location>
        <begin position="645"/>
        <end position="654"/>
    </location>
</feature>
<feature type="compositionally biased region" description="Polar residues" evidence="1">
    <location>
        <begin position="162"/>
        <end position="174"/>
    </location>
</feature>
<dbReference type="VEuPathDB" id="VectorBase:MDOA005333"/>
<feature type="compositionally biased region" description="Basic and acidic residues" evidence="1">
    <location>
        <begin position="47"/>
        <end position="62"/>
    </location>
</feature>
<feature type="compositionally biased region" description="Basic and acidic residues" evidence="1">
    <location>
        <begin position="366"/>
        <end position="391"/>
    </location>
</feature>
<dbReference type="OrthoDB" id="272624at2759"/>
<feature type="compositionally biased region" description="Low complexity" evidence="1">
    <location>
        <begin position="258"/>
        <end position="271"/>
    </location>
</feature>
<reference evidence="4" key="1">
    <citation type="submission" date="2025-08" db="UniProtKB">
        <authorList>
            <consortium name="RefSeq"/>
        </authorList>
    </citation>
    <scope>IDENTIFICATION</scope>
    <source>
        <strain evidence="4">Aabys</strain>
        <tissue evidence="4">Whole body</tissue>
    </source>
</reference>
<dbReference type="STRING" id="7370.A0A1I8MIU7"/>
<dbReference type="GeneID" id="101887477"/>
<accession>A0A9J7D562</accession>
<dbReference type="VEuPathDB" id="VectorBase:MDOA008034"/>
<dbReference type="InterPro" id="IPR039467">
    <property type="entry name" value="TFIIIB_B''_Myb"/>
</dbReference>
<dbReference type="PANTHER" id="PTHR22929:SF0">
    <property type="entry name" value="TRANSCRIPTION FACTOR TFIIIB COMPONENT B'' HOMOLOG"/>
    <property type="match status" value="1"/>
</dbReference>
<evidence type="ECO:0000256" key="1">
    <source>
        <dbReference type="SAM" id="MobiDB-lite"/>
    </source>
</evidence>
<feature type="compositionally biased region" description="Polar residues" evidence="1">
    <location>
        <begin position="31"/>
        <end position="46"/>
    </location>
</feature>
<feature type="compositionally biased region" description="Polar residues" evidence="1">
    <location>
        <begin position="221"/>
        <end position="237"/>
    </location>
</feature>
<dbReference type="eggNOG" id="KOG2009">
    <property type="taxonomic scope" value="Eukaryota"/>
</dbReference>
<protein>
    <submittedName>
        <fullName evidence="4">Transcription factor TFIIIB component B'' homolog</fullName>
    </submittedName>
</protein>
<sequence length="946" mass="105623">MAMRRPRIKVQANIALNSKRKPKVADVKSENAPTRNETCPSESSKGTTEEEVKLAKEPEKTQDTTAKVSESSLDGLGVGQENATAEKEVNSADSIIDAIDTTANDKSHNDKPEATNDAQCTDKGNEDSINSPKTGNASNNNTQKDERNDSSTFKCPPKVGYQRSTSHTSNNNGTDDVFYSDIEENALQMDLQKTNNDFPMSPSKSQQSRQRIKATPVFGQRRNSFVGSSPSPHTATANDECPSGEFQMPTPRRERHLSGSMSTHSNSSSSHNYHHTPHKYLPNGVMSAGMARVRTESGCSVFSDSNVSLHKSRRADEHKLNLKREFEARFSNGVPDKSALKMSDLIFYNPSTNPMEQKPNPNIKLESGDKNTGEDMKKEGNDADKNDAEKEDAMPVPQLKLNSNGELILDDKSLVIETTAEQEARKVLANSSLIYLDENTGMNGFYSRQKRTRDWPPAETVKFYRCLQTVGTDFSLMVPLFPNRSRRDLKLKFKKEERINGSLINKALLYPKNFDIEELKKLIEEEEKQREEETERLRQLRESASKSVRKRKNARSHADRTLKAGEIYQNENKPVPKKPRRSNKSNNGQPNQVMTPPQTETPSQAITEDQLSHNHATTSATISLTSTSKEDQTISHDIKTEGDKVRRRRRRGPNIKKEKASVLPQHNGVDEVVHLPEDHGINASSIKLENVKNEPIHMSLYATKTEYCNEDDDEQIEKDVNLLLHSDMNEEDELPSTSHGSPLRRTLTVPITESPDSSSSNSRCLVIDDNYCDEPMDIDLPYEGRTFVNLDDGSFTTLETRRSPASPQNYENETSIISQPTPSPSPPATSQLPHPLSQPPPQSPQQNYHPSQSPRNNTLGPASPDLACQDTSSSFTTDRELNEQDIQRILTELAEGSLVLVSTLDPDDPDKVLNEIFMVDKNTGDLCDEPLNIPDNIVQCILSVMS</sequence>
<feature type="region of interest" description="Disordered" evidence="1">
    <location>
        <begin position="350"/>
        <end position="391"/>
    </location>
</feature>
<dbReference type="PANTHER" id="PTHR22929">
    <property type="entry name" value="RNA POLYMERASE III TRANSCRIPTION INITIATION FACTOR B"/>
    <property type="match status" value="1"/>
</dbReference>
<dbReference type="Pfam" id="PF15963">
    <property type="entry name" value="Myb_DNA-bind_7"/>
    <property type="match status" value="1"/>
</dbReference>
<organism evidence="3 4">
    <name type="scientific">Musca domestica</name>
    <name type="common">House fly</name>
    <dbReference type="NCBI Taxonomy" id="7370"/>
    <lineage>
        <taxon>Eukaryota</taxon>
        <taxon>Metazoa</taxon>
        <taxon>Ecdysozoa</taxon>
        <taxon>Arthropoda</taxon>
        <taxon>Hexapoda</taxon>
        <taxon>Insecta</taxon>
        <taxon>Pterygota</taxon>
        <taxon>Neoptera</taxon>
        <taxon>Endopterygota</taxon>
        <taxon>Diptera</taxon>
        <taxon>Brachycera</taxon>
        <taxon>Muscomorpha</taxon>
        <taxon>Muscoidea</taxon>
        <taxon>Muscidae</taxon>
        <taxon>Musca</taxon>
    </lineage>
</organism>
<name>A0A9J7D562_MUSDO</name>
<feature type="compositionally biased region" description="Polar residues" evidence="1">
    <location>
        <begin position="63"/>
        <end position="72"/>
    </location>
</feature>
<feature type="compositionally biased region" description="Low complexity" evidence="1">
    <location>
        <begin position="616"/>
        <end position="627"/>
    </location>
</feature>
<feature type="compositionally biased region" description="Polar residues" evidence="1">
    <location>
        <begin position="127"/>
        <end position="142"/>
    </location>
</feature>
<feature type="region of interest" description="Disordered" evidence="1">
    <location>
        <begin position="527"/>
        <end position="655"/>
    </location>
</feature>
<dbReference type="Proteomes" id="UP001652621">
    <property type="component" value="Unplaced"/>
</dbReference>
<dbReference type="InterPro" id="IPR001005">
    <property type="entry name" value="SANT/Myb"/>
</dbReference>
<keyword evidence="3" id="KW-1185">Reference proteome</keyword>
<feature type="region of interest" description="Disordered" evidence="1">
    <location>
        <begin position="1"/>
        <end position="177"/>
    </location>
</feature>
<feature type="compositionally biased region" description="Basic and acidic residues" evidence="1">
    <location>
        <begin position="527"/>
        <end position="544"/>
    </location>
</feature>
<dbReference type="VEuPathDB" id="VectorBase:MDOMA2_009188"/>
<dbReference type="RefSeq" id="XP_005192115.2">
    <property type="nucleotide sequence ID" value="XM_005192058.4"/>
</dbReference>
<feature type="compositionally biased region" description="Low complexity" evidence="1">
    <location>
        <begin position="844"/>
        <end position="854"/>
    </location>
</feature>